<organism evidence="1 2">
    <name type="scientific">Aspergillus melleus</name>
    <dbReference type="NCBI Taxonomy" id="138277"/>
    <lineage>
        <taxon>Eukaryota</taxon>
        <taxon>Fungi</taxon>
        <taxon>Dikarya</taxon>
        <taxon>Ascomycota</taxon>
        <taxon>Pezizomycotina</taxon>
        <taxon>Eurotiomycetes</taxon>
        <taxon>Eurotiomycetidae</taxon>
        <taxon>Eurotiales</taxon>
        <taxon>Aspergillaceae</taxon>
        <taxon>Aspergillus</taxon>
        <taxon>Aspergillus subgen. Circumdati</taxon>
    </lineage>
</organism>
<reference evidence="1 2" key="1">
    <citation type="journal article" date="2023" name="ACS Omega">
        <title>Identification of the Neoaspergillic Acid Biosynthesis Gene Cluster by Establishing an In Vitro CRISPR-Ribonucleoprotein Genetic System in Aspergillus melleus.</title>
        <authorList>
            <person name="Yuan B."/>
            <person name="Grau M.F."/>
            <person name="Murata R.M."/>
            <person name="Torok T."/>
            <person name="Venkateswaran K."/>
            <person name="Stajich J.E."/>
            <person name="Wang C.C.C."/>
        </authorList>
    </citation>
    <scope>NUCLEOTIDE SEQUENCE [LARGE SCALE GENOMIC DNA]</scope>
    <source>
        <strain evidence="1 2">IMV 1140</strain>
    </source>
</reference>
<dbReference type="Proteomes" id="UP001177260">
    <property type="component" value="Unassembled WGS sequence"/>
</dbReference>
<dbReference type="EMBL" id="JAOPJF010000010">
    <property type="protein sequence ID" value="KAK1147786.1"/>
    <property type="molecule type" value="Genomic_DNA"/>
</dbReference>
<gene>
    <name evidence="1" type="ORF">N8T08_000299</name>
</gene>
<name>A0ACC3BB57_9EURO</name>
<keyword evidence="2" id="KW-1185">Reference proteome</keyword>
<proteinExistence type="predicted"/>
<sequence>MAHSIHGTLIHSLTPSTLQILPSTLLIISPSGSILSIHPSTPPSSIPSLLKPHNLTPATCPTLTLLPTQFLTPGFIDTHTHAPQHSQRGLGRGLPLLTWLETLTFPNEAKCADPVYASSLYTSCVRAGLKQGITTACYYASLHKDASVVLARTCIREGQRALIGRCNMDRNAPRWYVESNGVEGSLRATEEFLEEVLALGQGPGVGDGAGARQGLVTPVITPRFAISCTDELLRGLGELAKRYPNLPVQTHFNESPEEVEFTAQLFPRFNSETELYESFNLLNERSILAHAIYLKDGEMERLKELDCGIAHCPVSNTCMDRFMVAPVREYLERGVKVGLGTDCGGGYTNSMLEVMRQAYLVSVAGKTFLGGGEGRAAISTEEGFYMATLGGARVAGLDGKVGNFEPGKELDACLVDVSVDGVMADVDEGEDIRSVFEKFIMTGDDRNITGVWVKGRRVK</sequence>
<evidence type="ECO:0000313" key="2">
    <source>
        <dbReference type="Proteomes" id="UP001177260"/>
    </source>
</evidence>
<protein>
    <submittedName>
        <fullName evidence="1">Uncharacterized protein</fullName>
    </submittedName>
</protein>
<comment type="caution">
    <text evidence="1">The sequence shown here is derived from an EMBL/GenBank/DDBJ whole genome shotgun (WGS) entry which is preliminary data.</text>
</comment>
<evidence type="ECO:0000313" key="1">
    <source>
        <dbReference type="EMBL" id="KAK1147786.1"/>
    </source>
</evidence>
<accession>A0ACC3BB57</accession>